<name>A0AAD9EI57_9PEZI</name>
<comment type="caution">
    <text evidence="1">The sequence shown here is derived from an EMBL/GenBank/DDBJ whole genome shotgun (WGS) entry which is preliminary data.</text>
</comment>
<evidence type="ECO:0000313" key="2">
    <source>
        <dbReference type="Proteomes" id="UP001243330"/>
    </source>
</evidence>
<evidence type="ECO:0000313" key="1">
    <source>
        <dbReference type="EMBL" id="KAK1848387.1"/>
    </source>
</evidence>
<organism evidence="1 2">
    <name type="scientific">Colletotrichum chrysophilum</name>
    <dbReference type="NCBI Taxonomy" id="1836956"/>
    <lineage>
        <taxon>Eukaryota</taxon>
        <taxon>Fungi</taxon>
        <taxon>Dikarya</taxon>
        <taxon>Ascomycota</taxon>
        <taxon>Pezizomycotina</taxon>
        <taxon>Sordariomycetes</taxon>
        <taxon>Hypocreomycetidae</taxon>
        <taxon>Glomerellales</taxon>
        <taxon>Glomerellaceae</taxon>
        <taxon>Colletotrichum</taxon>
        <taxon>Colletotrichum gloeosporioides species complex</taxon>
    </lineage>
</organism>
<gene>
    <name evidence="1" type="ORF">CCHR01_09005</name>
</gene>
<protein>
    <submittedName>
        <fullName evidence="1">Uncharacterized protein</fullName>
    </submittedName>
</protein>
<reference evidence="1" key="1">
    <citation type="submission" date="2023-01" db="EMBL/GenBank/DDBJ databases">
        <title>Colletotrichum chrysophilum M932 genome sequence.</title>
        <authorList>
            <person name="Baroncelli R."/>
        </authorList>
    </citation>
    <scope>NUCLEOTIDE SEQUENCE</scope>
    <source>
        <strain evidence="1">M932</strain>
    </source>
</reference>
<sequence length="390" mass="43817">MLPSQNEKDLTRFCLDASLPSPSSLSTRRELLIHPRFTYLVPDAGSPPSHLLLPFDVVLSYFKNHQTRSSENFSDLLTFHRFHPPLANLPPRQPHNPLRRLTTSQHNQPAYNLASSPKPQSYTMSQAQELPPVVSGVPAVAADNTQKTATKKTKSKSKTLKKILPSGAGFEMYRDPTNQEVKYLDDQNETIAFKNALHAVTPNLDTRAVDAAMAELFEKATKLAPHMAATDGTAGTFIAAARKANWTKTALRYMKPTVPAKVMMRLYEARRLAIKFSGYRQHPIAYDEETHTAKAIDVLLQEKPDEKPDTFFADWTNEQLERMMGKIRRKERADWVKGKEDDKEGELMSPKEAREFAEAQKAAQSELEDALSMKMRELGIKNGGAGFLSH</sequence>
<accession>A0AAD9EI57</accession>
<dbReference type="AlphaFoldDB" id="A0AAD9EI57"/>
<dbReference type="Proteomes" id="UP001243330">
    <property type="component" value="Unassembled WGS sequence"/>
</dbReference>
<proteinExistence type="predicted"/>
<keyword evidence="2" id="KW-1185">Reference proteome</keyword>
<dbReference type="EMBL" id="JAQOWY010000173">
    <property type="protein sequence ID" value="KAK1848387.1"/>
    <property type="molecule type" value="Genomic_DNA"/>
</dbReference>